<dbReference type="OrthoDB" id="9772248at2"/>
<dbReference type="Gene3D" id="1.10.10.10">
    <property type="entry name" value="Winged helix-like DNA-binding domain superfamily/Winged helix DNA-binding domain"/>
    <property type="match status" value="1"/>
</dbReference>
<gene>
    <name evidence="7" type="ordered locus">zobellia_3932</name>
</gene>
<evidence type="ECO:0000313" key="8">
    <source>
        <dbReference type="Proteomes" id="UP000008898"/>
    </source>
</evidence>
<dbReference type="Gene3D" id="1.10.1740.10">
    <property type="match status" value="1"/>
</dbReference>
<dbReference type="Proteomes" id="UP000008898">
    <property type="component" value="Chromosome"/>
</dbReference>
<reference evidence="8" key="1">
    <citation type="submission" date="2009-07" db="EMBL/GenBank/DDBJ databases">
        <title>Complete genome sequence of Zobellia galactanivorans Dsij.</title>
        <authorList>
            <consortium name="Genoscope - CEA"/>
        </authorList>
    </citation>
    <scope>NUCLEOTIDE SEQUENCE [LARGE SCALE GENOMIC DNA]</scope>
    <source>
        <strain evidence="8">DSM 12802 / CCUG 47099 / CIP 106680 / NCIMB 13871 / Dsij</strain>
    </source>
</reference>
<evidence type="ECO:0000256" key="4">
    <source>
        <dbReference type="ARBA" id="ARBA00023163"/>
    </source>
</evidence>
<dbReference type="InterPro" id="IPR013249">
    <property type="entry name" value="RNA_pol_sigma70_r4_t2"/>
</dbReference>
<protein>
    <submittedName>
        <fullName evidence="7">RNA polymerase ECF-type sigma factor</fullName>
    </submittedName>
</protein>
<dbReference type="STRING" id="63186.ZOBELLIA_3932"/>
<organism evidence="7 8">
    <name type="scientific">Zobellia galactanivorans (strain DSM 12802 / CCUG 47099 / CIP 106680 / NCIMB 13871 / Dsij)</name>
    <dbReference type="NCBI Taxonomy" id="63186"/>
    <lineage>
        <taxon>Bacteria</taxon>
        <taxon>Pseudomonadati</taxon>
        <taxon>Bacteroidota</taxon>
        <taxon>Flavobacteriia</taxon>
        <taxon>Flavobacteriales</taxon>
        <taxon>Flavobacteriaceae</taxon>
        <taxon>Zobellia</taxon>
    </lineage>
</organism>
<comment type="similarity">
    <text evidence="1">Belongs to the sigma-70 factor family. ECF subfamily.</text>
</comment>
<dbReference type="InterPro" id="IPR036388">
    <property type="entry name" value="WH-like_DNA-bd_sf"/>
</dbReference>
<dbReference type="PANTHER" id="PTHR43133">
    <property type="entry name" value="RNA POLYMERASE ECF-TYPE SIGMA FACTO"/>
    <property type="match status" value="1"/>
</dbReference>
<dbReference type="InterPro" id="IPR013325">
    <property type="entry name" value="RNA_pol_sigma_r2"/>
</dbReference>
<feature type="domain" description="RNA polymerase sigma factor 70 region 4 type 2" evidence="6">
    <location>
        <begin position="118"/>
        <end position="168"/>
    </location>
</feature>
<feature type="domain" description="RNA polymerase sigma-70 region 2" evidence="5">
    <location>
        <begin position="37"/>
        <end position="93"/>
    </location>
</feature>
<proteinExistence type="inferred from homology"/>
<dbReference type="HOGENOM" id="CLU_047691_4_3_10"/>
<dbReference type="InterPro" id="IPR013324">
    <property type="entry name" value="RNA_pol_sigma_r3/r4-like"/>
</dbReference>
<keyword evidence="2" id="KW-0805">Transcription regulation</keyword>
<sequence length="187" mass="21652">MKLTANSSLRKPVDTKEENGIRVEVQVIFKECYREFCLLSYSYVACMDQAKDIVQDVFVKILVKDQAAEILNLKAYIWRAVKNTSLKHLERSKKLEPLNQNALIIALEEEEPDDELRLKVQDALEKLPPQCKNVFELCVVKGQKYNSTADSLGISVNTVKTQMKKAYRILRSNLGNVHYTLFFFWIF</sequence>
<dbReference type="SUPFAM" id="SSF88946">
    <property type="entry name" value="Sigma2 domain of RNA polymerase sigma factors"/>
    <property type="match status" value="1"/>
</dbReference>
<keyword evidence="4" id="KW-0804">Transcription</keyword>
<evidence type="ECO:0000313" key="7">
    <source>
        <dbReference type="EMBL" id="CAZ98070.1"/>
    </source>
</evidence>
<keyword evidence="8" id="KW-1185">Reference proteome</keyword>
<dbReference type="EMBL" id="FP476056">
    <property type="protein sequence ID" value="CAZ98070.1"/>
    <property type="molecule type" value="Genomic_DNA"/>
</dbReference>
<dbReference type="InterPro" id="IPR039425">
    <property type="entry name" value="RNA_pol_sigma-70-like"/>
</dbReference>
<keyword evidence="3" id="KW-0731">Sigma factor</keyword>
<dbReference type="RefSeq" id="WP_013995260.1">
    <property type="nucleotide sequence ID" value="NC_015844.1"/>
</dbReference>
<dbReference type="CDD" id="cd06171">
    <property type="entry name" value="Sigma70_r4"/>
    <property type="match status" value="1"/>
</dbReference>
<evidence type="ECO:0000256" key="2">
    <source>
        <dbReference type="ARBA" id="ARBA00023015"/>
    </source>
</evidence>
<dbReference type="Pfam" id="PF04542">
    <property type="entry name" value="Sigma70_r2"/>
    <property type="match status" value="1"/>
</dbReference>
<dbReference type="AlphaFoldDB" id="G0L2D9"/>
<dbReference type="NCBIfam" id="TIGR02937">
    <property type="entry name" value="sigma70-ECF"/>
    <property type="match status" value="1"/>
</dbReference>
<dbReference type="Pfam" id="PF08281">
    <property type="entry name" value="Sigma70_r4_2"/>
    <property type="match status" value="1"/>
</dbReference>
<evidence type="ECO:0000256" key="3">
    <source>
        <dbReference type="ARBA" id="ARBA00023082"/>
    </source>
</evidence>
<evidence type="ECO:0000259" key="6">
    <source>
        <dbReference type="Pfam" id="PF08281"/>
    </source>
</evidence>
<dbReference type="GO" id="GO:0003677">
    <property type="term" value="F:DNA binding"/>
    <property type="evidence" value="ECO:0007669"/>
    <property type="project" value="InterPro"/>
</dbReference>
<dbReference type="KEGG" id="zga:ZOBELLIA_3932"/>
<dbReference type="SUPFAM" id="SSF88659">
    <property type="entry name" value="Sigma3 and sigma4 domains of RNA polymerase sigma factors"/>
    <property type="match status" value="1"/>
</dbReference>
<dbReference type="InterPro" id="IPR007627">
    <property type="entry name" value="RNA_pol_sigma70_r2"/>
</dbReference>
<dbReference type="GO" id="GO:0006352">
    <property type="term" value="P:DNA-templated transcription initiation"/>
    <property type="evidence" value="ECO:0007669"/>
    <property type="project" value="InterPro"/>
</dbReference>
<name>G0L2D9_ZOBGA</name>
<accession>G0L2D9</accession>
<dbReference type="InterPro" id="IPR014284">
    <property type="entry name" value="RNA_pol_sigma-70_dom"/>
</dbReference>
<reference evidence="7 8" key="2">
    <citation type="journal article" date="2012" name="Environ. Microbiol.">
        <title>Characterization of the first alginolytic operons in a marine bacterium: from their emergence in marine Flavobacteriia to their independent transfers to marine Proteobacteria and human gut Bacteroides.</title>
        <authorList>
            <person name="Thomas F."/>
            <person name="Barbeyron T."/>
            <person name="Tonon T."/>
            <person name="Genicot S."/>
            <person name="Czjzek M."/>
            <person name="Michel G."/>
        </authorList>
    </citation>
    <scope>NUCLEOTIDE SEQUENCE [LARGE SCALE GENOMIC DNA]</scope>
    <source>
        <strain evidence="8">DSM 12802 / CCUG 47099 / CIP 106680 / NCIMB 13871 / Dsij</strain>
    </source>
</reference>
<dbReference type="GO" id="GO:0016987">
    <property type="term" value="F:sigma factor activity"/>
    <property type="evidence" value="ECO:0007669"/>
    <property type="project" value="UniProtKB-KW"/>
</dbReference>
<dbReference type="PANTHER" id="PTHR43133:SF46">
    <property type="entry name" value="RNA POLYMERASE SIGMA-70 FACTOR ECF SUBFAMILY"/>
    <property type="match status" value="1"/>
</dbReference>
<evidence type="ECO:0000256" key="1">
    <source>
        <dbReference type="ARBA" id="ARBA00010641"/>
    </source>
</evidence>
<evidence type="ECO:0000259" key="5">
    <source>
        <dbReference type="Pfam" id="PF04542"/>
    </source>
</evidence>